<protein>
    <recommendedName>
        <fullName evidence="2">VanZ-like domain-containing protein</fullName>
    </recommendedName>
</protein>
<organism evidence="3 4">
    <name type="scientific">Streptomyces murinus</name>
    <dbReference type="NCBI Taxonomy" id="33900"/>
    <lineage>
        <taxon>Bacteria</taxon>
        <taxon>Bacillati</taxon>
        <taxon>Actinomycetota</taxon>
        <taxon>Actinomycetes</taxon>
        <taxon>Kitasatosporales</taxon>
        <taxon>Streptomycetaceae</taxon>
        <taxon>Streptomyces</taxon>
    </lineage>
</organism>
<gene>
    <name evidence="3" type="ORF">HDA42_002783</name>
</gene>
<dbReference type="AlphaFoldDB" id="A0A7W3NN35"/>
<keyword evidence="1" id="KW-1133">Transmembrane helix</keyword>
<feature type="transmembrane region" description="Helical" evidence="1">
    <location>
        <begin position="135"/>
        <end position="155"/>
    </location>
</feature>
<dbReference type="Proteomes" id="UP000577386">
    <property type="component" value="Unassembled WGS sequence"/>
</dbReference>
<feature type="transmembrane region" description="Helical" evidence="1">
    <location>
        <begin position="104"/>
        <end position="123"/>
    </location>
</feature>
<feature type="transmembrane region" description="Helical" evidence="1">
    <location>
        <begin position="12"/>
        <end position="31"/>
    </location>
</feature>
<feature type="transmembrane region" description="Helical" evidence="1">
    <location>
        <begin position="167"/>
        <end position="185"/>
    </location>
</feature>
<feature type="transmembrane region" description="Helical" evidence="1">
    <location>
        <begin position="38"/>
        <end position="57"/>
    </location>
</feature>
<dbReference type="InterPro" id="IPR006976">
    <property type="entry name" value="VanZ-like"/>
</dbReference>
<keyword evidence="1" id="KW-0812">Transmembrane</keyword>
<evidence type="ECO:0000259" key="2">
    <source>
        <dbReference type="Pfam" id="PF04892"/>
    </source>
</evidence>
<evidence type="ECO:0000313" key="4">
    <source>
        <dbReference type="Proteomes" id="UP000577386"/>
    </source>
</evidence>
<proteinExistence type="predicted"/>
<dbReference type="Pfam" id="PF04892">
    <property type="entry name" value="VanZ"/>
    <property type="match status" value="1"/>
</dbReference>
<evidence type="ECO:0000313" key="3">
    <source>
        <dbReference type="EMBL" id="MBA9053605.1"/>
    </source>
</evidence>
<sequence length="417" mass="44247">MIEASISAVPGLVVSFLVLGALLVLLTVFVARVRSKPWRLPAALALYIAGILSVTLLPGNGGLEAAQCDVGAPLHLFTSTSSLLNIALFAPGAFLGVLALRRPVTVAAAFVCLSGTVELIQATTHVGRSCSLSDVAANATGSVLGAFLGALWCSMRRTPALRPGRDVLWGASLLVLGCALFATLLHTRIDTVDIVAKDDARQQRTDTAVQANEWLGKAATATFGKGTEITSSSVEEVGKRLKVTAETNRGSIAGWWPDRQLESAWSKNNHGDDGNSGPEAAAAAAERFAQTWFPDDVVGSKRHVRTLGEGSGRAYLVTYRRYKDGVLMPMRLDITVTTAKRIIGFNARTVADPDLPTVTVDERKARELAHKASGRPTESTMLLAQQVSGTWRPVWLIGAGSQDIAIDAATGQRIVSR</sequence>
<comment type="caution">
    <text evidence="3">The sequence shown here is derived from an EMBL/GenBank/DDBJ whole genome shotgun (WGS) entry which is preliminary data.</text>
</comment>
<accession>A0A7W3NN35</accession>
<reference evidence="3 4" key="1">
    <citation type="submission" date="2020-08" db="EMBL/GenBank/DDBJ databases">
        <title>Sequencing the genomes of 1000 actinobacteria strains.</title>
        <authorList>
            <person name="Klenk H.-P."/>
        </authorList>
    </citation>
    <scope>NUCLEOTIDE SEQUENCE [LARGE SCALE GENOMIC DNA]</scope>
    <source>
        <strain evidence="3 4">DSM 41827</strain>
    </source>
</reference>
<evidence type="ECO:0000256" key="1">
    <source>
        <dbReference type="SAM" id="Phobius"/>
    </source>
</evidence>
<dbReference type="EMBL" id="JACJIJ010000002">
    <property type="protein sequence ID" value="MBA9053605.1"/>
    <property type="molecule type" value="Genomic_DNA"/>
</dbReference>
<name>A0A7W3NN35_STRMR</name>
<keyword evidence="4" id="KW-1185">Reference proteome</keyword>
<keyword evidence="1" id="KW-0472">Membrane</keyword>
<feature type="domain" description="VanZ-like" evidence="2">
    <location>
        <begin position="46"/>
        <end position="150"/>
    </location>
</feature>
<feature type="transmembrane region" description="Helical" evidence="1">
    <location>
        <begin position="77"/>
        <end position="97"/>
    </location>
</feature>